<name>A0A7H0JY34_9CORY</name>
<evidence type="ECO:0008006" key="6">
    <source>
        <dbReference type="Google" id="ProtNLM"/>
    </source>
</evidence>
<keyword evidence="1" id="KW-0472">Membrane</keyword>
<evidence type="ECO:0000313" key="5">
    <source>
        <dbReference type="Proteomes" id="UP000642876"/>
    </source>
</evidence>
<evidence type="ECO:0000256" key="1">
    <source>
        <dbReference type="SAM" id="Phobius"/>
    </source>
</evidence>
<dbReference type="RefSeq" id="WP_171193716.1">
    <property type="nucleotide sequence ID" value="NZ_CP061032.1"/>
</dbReference>
<keyword evidence="1" id="KW-0812">Transmembrane</keyword>
<dbReference type="EMBL" id="CP061032">
    <property type="protein sequence ID" value="QNP89950.1"/>
    <property type="molecule type" value="Genomic_DNA"/>
</dbReference>
<protein>
    <recommendedName>
        <fullName evidence="6">J domain-containing protein</fullName>
    </recommendedName>
</protein>
<evidence type="ECO:0000313" key="2">
    <source>
        <dbReference type="EMBL" id="MBC3178354.1"/>
    </source>
</evidence>
<accession>A0A7H0JY34</accession>
<dbReference type="AlphaFoldDB" id="A0A7H0JY34"/>
<sequence>MAHYNLYESLGLDRAKDPATIAGELDERINSGVATNPGGMEELQIARNILGDPQRRSLYDQKLDDDNAPDINIAALRDLSNANLGGGVQSQPAPQGESAFVKGRESFSNYSKQAQERLNPAVQNAKSEIARSSKGVIAGTAIVTALAMLLIFGLFSLFGGDRGAGKAEKVVNEFVGLRTNEETERWLIDNASGDSRADLLKALDVNDGFSGVDNYLGASDPKAGEALDYKELARAMTSFSEEDYYRTLNSEGIDDVYYVPVLNGNGTSTGATVFVAIEGGQARVLDFEKSLPSFDDFFDAL</sequence>
<evidence type="ECO:0000313" key="3">
    <source>
        <dbReference type="EMBL" id="QNP89950.1"/>
    </source>
</evidence>
<organism evidence="3 4">
    <name type="scientific">Corynebacterium lujinxingii</name>
    <dbReference type="NCBI Taxonomy" id="2763010"/>
    <lineage>
        <taxon>Bacteria</taxon>
        <taxon>Bacillati</taxon>
        <taxon>Actinomycetota</taxon>
        <taxon>Actinomycetes</taxon>
        <taxon>Mycobacteriales</taxon>
        <taxon>Corynebacteriaceae</taxon>
        <taxon>Corynebacterium</taxon>
    </lineage>
</organism>
<evidence type="ECO:0000313" key="4">
    <source>
        <dbReference type="Proteomes" id="UP000516235"/>
    </source>
</evidence>
<dbReference type="KEGG" id="cluj:IAU68_09880"/>
<dbReference type="EMBL" id="JACMYE010000002">
    <property type="protein sequence ID" value="MBC3178354.1"/>
    <property type="molecule type" value="Genomic_DNA"/>
</dbReference>
<dbReference type="Proteomes" id="UP000642876">
    <property type="component" value="Unassembled WGS sequence"/>
</dbReference>
<dbReference type="Proteomes" id="UP000516235">
    <property type="component" value="Chromosome"/>
</dbReference>
<gene>
    <name evidence="2" type="ORF">H7348_03315</name>
    <name evidence="3" type="ORF">IAU68_09880</name>
</gene>
<proteinExistence type="predicted"/>
<keyword evidence="1" id="KW-1133">Transmembrane helix</keyword>
<feature type="transmembrane region" description="Helical" evidence="1">
    <location>
        <begin position="136"/>
        <end position="158"/>
    </location>
</feature>
<reference evidence="4 5" key="1">
    <citation type="submission" date="2020-08" db="EMBL/GenBank/DDBJ databases">
        <title>novel species in genus Corynebacterium.</title>
        <authorList>
            <person name="Zhang G."/>
        </authorList>
    </citation>
    <scope>NUCLEOTIDE SEQUENCE [LARGE SCALE GENOMIC DNA]</scope>
    <source>
        <strain evidence="4 5">zg-917</strain>
        <strain evidence="3">Zg-917</strain>
    </source>
</reference>
<keyword evidence="5" id="KW-1185">Reference proteome</keyword>